<dbReference type="Pfam" id="PF02146">
    <property type="entry name" value="SIR2"/>
    <property type="match status" value="1"/>
</dbReference>
<accession>A0A9P8CWP2</accession>
<dbReference type="GO" id="GO:0046970">
    <property type="term" value="F:histone H4K16 deacetylase activity, NAD-dependent"/>
    <property type="evidence" value="ECO:0007669"/>
    <property type="project" value="TreeGrafter"/>
</dbReference>
<feature type="region of interest" description="Disordered" evidence="8">
    <location>
        <begin position="1"/>
        <end position="67"/>
    </location>
</feature>
<comment type="similarity">
    <text evidence="2">Belongs to the sirtuin family. Class I subfamily.</text>
</comment>
<gene>
    <name evidence="10" type="ORF">KVV02_005285</name>
</gene>
<feature type="compositionally biased region" description="Low complexity" evidence="8">
    <location>
        <begin position="88"/>
        <end position="116"/>
    </location>
</feature>
<sequence>MSQPPSASSLQRSDESQPAASEDDTSNKHAAKTRPTLVTSSLPASASQLVSPVTRKRNDVKDDDGGYELDFWTDDLDVFQDCSESRGRSSSSTFGSNGRSFPPLKKSKTSPPLASTRVTLTDYRSSRETGDDDLSPQTSPILAPTDFKTTLPVLDASRQRDSPPARPPGMPALIRSRTLDEFKPTMPPMLSRAATSTVDILARSSQSAIAKLNLGSSASSRTPVPGRAMGVITSQPNSRQASPALAAVNTKGKESTPPQGQKDQGPDRFHGDQRYPSPCLSDLMASSEDDPPRQRMQDLLNEYDEDMDADYEPTADTTVDESFHRHCSSESEDDDSYSAIDVGNIAAALAYTDDEDSGDDHMFGNSVYVDKDPLSVDRLTEDEEEHIMGEAREYGLNYVVRKYILSRVHSAKKMLLMTSAQQITLPSDWTEAEIIALFKERLQYLMARGRRRLPHVHSLNHVADLLRDSKNIMILTGAGVSVSCGIPDFRSPNGIYSRLSEFKLQEPQQMFDLDFFCDRPEVFYSFAREIFPSNFVPSPSHYFIKLVEEQGKLIRNYTQNIDTLEQKAGISKVLQCHGSFATASCIRCKYPVPGDDIKEAIFKQEVAYCKLCTDNPVPPAENDSGINTHGATRPLMKPDIVFFNERLPTLFEEYLEEDRNKVDLLIVIGSSLKVAPVGDVMHQLPRHVPQILINRTPIIHSEFDVQLLGNCDVIVAELCRMVGWELKHEMLPGGTSNLPDMASNTNDDGSGDGGRAPWTLVEPNTYLFEGAILQDIEYEFRQSQGKGGEDEEGEYYSQFALPVIDDQDMDDDADDEGPPTRMVSESRFCYKGSRTLHVNGVKESATFGESRPGSFVGDFVASAPSDGATTVKAAESDLLGIALGTLGRLPSQSTPPRETSEDSRRGSLEDVHGSQQAPSLESRADDSPSVSSEEPTHQEPCS</sequence>
<dbReference type="InterPro" id="IPR003000">
    <property type="entry name" value="Sirtuin"/>
</dbReference>
<evidence type="ECO:0000313" key="11">
    <source>
        <dbReference type="Proteomes" id="UP000717515"/>
    </source>
</evidence>
<dbReference type="EMBL" id="JAIFTL010000149">
    <property type="protein sequence ID" value="KAG9322402.1"/>
    <property type="molecule type" value="Genomic_DNA"/>
</dbReference>
<dbReference type="InterPro" id="IPR029035">
    <property type="entry name" value="DHS-like_NAD/FAD-binding_dom"/>
</dbReference>
<feature type="compositionally biased region" description="Basic and acidic residues" evidence="8">
    <location>
        <begin position="898"/>
        <end position="912"/>
    </location>
</feature>
<feature type="compositionally biased region" description="Basic and acidic residues" evidence="8">
    <location>
        <begin position="264"/>
        <end position="273"/>
    </location>
</feature>
<feature type="compositionally biased region" description="Polar residues" evidence="8">
    <location>
        <begin position="928"/>
        <end position="942"/>
    </location>
</feature>
<organism evidence="10 11">
    <name type="scientific">Mortierella alpina</name>
    <name type="common">Oleaginous fungus</name>
    <name type="synonym">Mortierella renispora</name>
    <dbReference type="NCBI Taxonomy" id="64518"/>
    <lineage>
        <taxon>Eukaryota</taxon>
        <taxon>Fungi</taxon>
        <taxon>Fungi incertae sedis</taxon>
        <taxon>Mucoromycota</taxon>
        <taxon>Mortierellomycotina</taxon>
        <taxon>Mortierellomycetes</taxon>
        <taxon>Mortierellales</taxon>
        <taxon>Mortierellaceae</taxon>
        <taxon>Mortierella</taxon>
    </lineage>
</organism>
<evidence type="ECO:0000256" key="4">
    <source>
        <dbReference type="ARBA" id="ARBA00022723"/>
    </source>
</evidence>
<keyword evidence="3" id="KW-0808">Transferase</keyword>
<evidence type="ECO:0000256" key="8">
    <source>
        <dbReference type="SAM" id="MobiDB-lite"/>
    </source>
</evidence>
<feature type="compositionally biased region" description="Polar residues" evidence="8">
    <location>
        <begin position="36"/>
        <end position="51"/>
    </location>
</feature>
<evidence type="ECO:0000313" key="10">
    <source>
        <dbReference type="EMBL" id="KAG9322402.1"/>
    </source>
</evidence>
<dbReference type="InterPro" id="IPR050134">
    <property type="entry name" value="NAD-dep_sirtuin_deacylases"/>
</dbReference>
<evidence type="ECO:0000259" key="9">
    <source>
        <dbReference type="PROSITE" id="PS50305"/>
    </source>
</evidence>
<feature type="region of interest" description="Disordered" evidence="8">
    <location>
        <begin position="735"/>
        <end position="754"/>
    </location>
</feature>
<feature type="region of interest" description="Disordered" evidence="8">
    <location>
        <begin position="82"/>
        <end position="173"/>
    </location>
</feature>
<evidence type="ECO:0000256" key="3">
    <source>
        <dbReference type="ARBA" id="ARBA00022679"/>
    </source>
</evidence>
<comment type="caution">
    <text evidence="7">Lacks conserved residue(s) required for the propagation of feature annotation.</text>
</comment>
<feature type="compositionally biased region" description="Polar residues" evidence="8">
    <location>
        <begin position="232"/>
        <end position="241"/>
    </location>
</feature>
<dbReference type="InterPro" id="IPR026590">
    <property type="entry name" value="Ssirtuin_cat_dom"/>
</dbReference>
<evidence type="ECO:0000256" key="1">
    <source>
        <dbReference type="ARBA" id="ARBA00001947"/>
    </source>
</evidence>
<dbReference type="AlphaFoldDB" id="A0A9P8CWP2"/>
<feature type="compositionally biased region" description="Polar residues" evidence="8">
    <location>
        <begin position="735"/>
        <end position="746"/>
    </location>
</feature>
<dbReference type="SUPFAM" id="SSF52467">
    <property type="entry name" value="DHS-like NAD/FAD-binding domain"/>
    <property type="match status" value="1"/>
</dbReference>
<evidence type="ECO:0000256" key="7">
    <source>
        <dbReference type="PROSITE-ProRule" id="PRU00236"/>
    </source>
</evidence>
<keyword evidence="4" id="KW-0479">Metal-binding</keyword>
<keyword evidence="6" id="KW-0520">NAD</keyword>
<dbReference type="PANTHER" id="PTHR11085:SF9">
    <property type="entry name" value="NAD-DEPENDENT PROTEIN DEACETYLASE SIRTUIN-1"/>
    <property type="match status" value="1"/>
</dbReference>
<feature type="domain" description="Deacetylase sirtuin-type" evidence="9">
    <location>
        <begin position="452"/>
        <end position="725"/>
    </location>
</feature>
<feature type="compositionally biased region" description="Polar residues" evidence="8">
    <location>
        <begin position="1"/>
        <end position="19"/>
    </location>
</feature>
<dbReference type="Proteomes" id="UP000717515">
    <property type="component" value="Unassembled WGS sequence"/>
</dbReference>
<evidence type="ECO:0000256" key="2">
    <source>
        <dbReference type="ARBA" id="ARBA00006924"/>
    </source>
</evidence>
<dbReference type="Gene3D" id="3.40.50.1220">
    <property type="entry name" value="TPP-binding domain"/>
    <property type="match status" value="1"/>
</dbReference>
<dbReference type="PANTHER" id="PTHR11085">
    <property type="entry name" value="NAD-DEPENDENT PROTEIN DEACYLASE SIRTUIN-5, MITOCHONDRIAL-RELATED"/>
    <property type="match status" value="1"/>
</dbReference>
<feature type="region of interest" description="Disordered" evidence="8">
    <location>
        <begin position="216"/>
        <end position="294"/>
    </location>
</feature>
<dbReference type="Gene3D" id="3.30.1600.10">
    <property type="entry name" value="SIR2/SIRT2 'Small Domain"/>
    <property type="match status" value="1"/>
</dbReference>
<evidence type="ECO:0000256" key="6">
    <source>
        <dbReference type="ARBA" id="ARBA00023027"/>
    </source>
</evidence>
<dbReference type="GO" id="GO:0005634">
    <property type="term" value="C:nucleus"/>
    <property type="evidence" value="ECO:0007669"/>
    <property type="project" value="TreeGrafter"/>
</dbReference>
<comment type="caution">
    <text evidence="10">The sequence shown here is derived from an EMBL/GenBank/DDBJ whole genome shotgun (WGS) entry which is preliminary data.</text>
</comment>
<reference evidence="10" key="1">
    <citation type="submission" date="2021-07" db="EMBL/GenBank/DDBJ databases">
        <title>Draft genome of Mortierella alpina, strain LL118, isolated from an aspen leaf litter sample.</title>
        <authorList>
            <person name="Yang S."/>
            <person name="Vinatzer B.A."/>
        </authorList>
    </citation>
    <scope>NUCLEOTIDE SEQUENCE</scope>
    <source>
        <strain evidence="10">LL118</strain>
    </source>
</reference>
<dbReference type="GO" id="GO:0070403">
    <property type="term" value="F:NAD+ binding"/>
    <property type="evidence" value="ECO:0007669"/>
    <property type="project" value="InterPro"/>
</dbReference>
<protein>
    <recommendedName>
        <fullName evidence="9">Deacetylase sirtuin-type domain-containing protein</fullName>
    </recommendedName>
</protein>
<keyword evidence="5" id="KW-0862">Zinc</keyword>
<name>A0A9P8CWP2_MORAP</name>
<proteinExistence type="inferred from homology"/>
<dbReference type="PROSITE" id="PS50305">
    <property type="entry name" value="SIRTUIN"/>
    <property type="match status" value="1"/>
</dbReference>
<comment type="cofactor">
    <cofactor evidence="1">
        <name>Zn(2+)</name>
        <dbReference type="ChEBI" id="CHEBI:29105"/>
    </cofactor>
</comment>
<dbReference type="InterPro" id="IPR026591">
    <property type="entry name" value="Sirtuin_cat_small_dom_sf"/>
</dbReference>
<feature type="region of interest" description="Disordered" evidence="8">
    <location>
        <begin position="885"/>
        <end position="942"/>
    </location>
</feature>
<dbReference type="GO" id="GO:0046872">
    <property type="term" value="F:metal ion binding"/>
    <property type="evidence" value="ECO:0007669"/>
    <property type="project" value="UniProtKB-KW"/>
</dbReference>
<evidence type="ECO:0000256" key="5">
    <source>
        <dbReference type="ARBA" id="ARBA00022833"/>
    </source>
</evidence>